<dbReference type="KEGG" id="foc:113202627"/>
<dbReference type="GO" id="GO:0003676">
    <property type="term" value="F:nucleic acid binding"/>
    <property type="evidence" value="ECO:0007669"/>
    <property type="project" value="InterPro"/>
</dbReference>
<dbReference type="GO" id="GO:0046872">
    <property type="term" value="F:metal ion binding"/>
    <property type="evidence" value="ECO:0007669"/>
    <property type="project" value="UniProtKB-KW"/>
</dbReference>
<dbReference type="InterPro" id="IPR012337">
    <property type="entry name" value="RNaseH-like_sf"/>
</dbReference>
<dbReference type="PANTHER" id="PTHR10642">
    <property type="entry name" value="RIBONUCLEASE H1"/>
    <property type="match status" value="1"/>
</dbReference>
<keyword evidence="7" id="KW-0378">Hydrolase</keyword>
<dbReference type="InterPro" id="IPR036397">
    <property type="entry name" value="RNaseH_sf"/>
</dbReference>
<dbReference type="InterPro" id="IPR009027">
    <property type="entry name" value="Ribosomal_bL9/RNase_H1_N"/>
</dbReference>
<feature type="compositionally biased region" description="Polar residues" evidence="9">
    <location>
        <begin position="95"/>
        <end position="108"/>
    </location>
</feature>
<dbReference type="RefSeq" id="XP_026272734.1">
    <property type="nucleotide sequence ID" value="XM_026416949.2"/>
</dbReference>
<name>A0A6J1RUS2_FRAOC</name>
<proteinExistence type="inferred from homology"/>
<evidence type="ECO:0000256" key="8">
    <source>
        <dbReference type="ARBA" id="ARBA00022842"/>
    </source>
</evidence>
<dbReference type="GeneID" id="113202627"/>
<feature type="region of interest" description="Disordered" evidence="9">
    <location>
        <begin position="141"/>
        <end position="177"/>
    </location>
</feature>
<reference evidence="12" key="1">
    <citation type="submission" date="2025-08" db="UniProtKB">
        <authorList>
            <consortium name="RefSeq"/>
        </authorList>
    </citation>
    <scope>IDENTIFICATION</scope>
    <source>
        <tissue evidence="12">Whole organism</tissue>
    </source>
</reference>
<keyword evidence="11" id="KW-1185">Reference proteome</keyword>
<protein>
    <recommendedName>
        <fullName evidence="3">ribonuclease H</fullName>
        <ecNumber evidence="3">3.1.26.4</ecNumber>
    </recommendedName>
</protein>
<dbReference type="FunFam" id="3.30.420.10:FF:000115">
    <property type="entry name" value="Ribonuclease H"/>
    <property type="match status" value="1"/>
</dbReference>
<keyword evidence="4" id="KW-0540">Nuclease</keyword>
<dbReference type="InterPro" id="IPR050092">
    <property type="entry name" value="RNase_H"/>
</dbReference>
<dbReference type="FunFam" id="3.40.970.10:FF:000001">
    <property type="entry name" value="Ribonuclease H1"/>
    <property type="match status" value="1"/>
</dbReference>
<evidence type="ECO:0000259" key="10">
    <source>
        <dbReference type="PROSITE" id="PS50879"/>
    </source>
</evidence>
<comment type="cofactor">
    <cofactor evidence="1">
        <name>Mg(2+)</name>
        <dbReference type="ChEBI" id="CHEBI:18420"/>
    </cofactor>
</comment>
<keyword evidence="5" id="KW-0479">Metal-binding</keyword>
<dbReference type="AlphaFoldDB" id="A0A6J1RUS2"/>
<dbReference type="Pfam" id="PF01693">
    <property type="entry name" value="Cauli_VI"/>
    <property type="match status" value="1"/>
</dbReference>
<sequence>MSPRGLPFLKEVLKTIRSNKKSNMPYYAVARGRQVGVFQSWNSCQEMISNFKGAKYKKFESQDDAWDFVKQFRYKSVKPSDREEEEAPIAKQMKVETSNAEGTDKPSNSTFDFAAFNVRLTNLENSYQEKIRSLEERLRALENDRSGEGNKDGSQTEGKKGSSDPSSVAGHSKMSASKRKLLESASDIIKPRQYSTSALKRMKPSEVELCEEMDLVSGSSSSDVPFKVDAEDYVMVYTDGACSKNGAGLETAKAGIGVWFNDGHPLNVSAPVKGRATNNVAEFQAAIAAAEMAAGSGISKLCIVTDSQFVINCMTSWIKSWKKNDWKTGKGEPVINKQEVLELEKACKALDDVKWLHVRGHQGVHGNEQADLLARNGAERYIFDTHGAHTV</sequence>
<dbReference type="CDD" id="cd09280">
    <property type="entry name" value="RNase_HI_eukaryote_like"/>
    <property type="match status" value="1"/>
</dbReference>
<evidence type="ECO:0000256" key="5">
    <source>
        <dbReference type="ARBA" id="ARBA00022723"/>
    </source>
</evidence>
<accession>A0A6J1RUS2</accession>
<evidence type="ECO:0000256" key="9">
    <source>
        <dbReference type="SAM" id="MobiDB-lite"/>
    </source>
</evidence>
<evidence type="ECO:0000256" key="7">
    <source>
        <dbReference type="ARBA" id="ARBA00022801"/>
    </source>
</evidence>
<comment type="similarity">
    <text evidence="2">Belongs to the RNase H family.</text>
</comment>
<dbReference type="PROSITE" id="PS50879">
    <property type="entry name" value="RNASE_H_1"/>
    <property type="match status" value="1"/>
</dbReference>
<dbReference type="Proteomes" id="UP000504606">
    <property type="component" value="Unplaced"/>
</dbReference>
<dbReference type="CTD" id="6050"/>
<evidence type="ECO:0000313" key="11">
    <source>
        <dbReference type="Proteomes" id="UP000504606"/>
    </source>
</evidence>
<dbReference type="SUPFAM" id="SSF53098">
    <property type="entry name" value="Ribonuclease H-like"/>
    <property type="match status" value="1"/>
</dbReference>
<feature type="compositionally biased region" description="Basic and acidic residues" evidence="9">
    <location>
        <begin position="141"/>
        <end position="151"/>
    </location>
</feature>
<keyword evidence="6" id="KW-0255">Endonuclease</keyword>
<feature type="domain" description="RNase H type-1" evidence="10">
    <location>
        <begin position="230"/>
        <end position="379"/>
    </location>
</feature>
<evidence type="ECO:0000256" key="3">
    <source>
        <dbReference type="ARBA" id="ARBA00012180"/>
    </source>
</evidence>
<dbReference type="Pfam" id="PF00075">
    <property type="entry name" value="RNase_H"/>
    <property type="match status" value="1"/>
</dbReference>
<keyword evidence="8" id="KW-0460">Magnesium</keyword>
<dbReference type="OrthoDB" id="407198at2759"/>
<dbReference type="GO" id="GO:0004523">
    <property type="term" value="F:RNA-DNA hybrid ribonuclease activity"/>
    <property type="evidence" value="ECO:0007669"/>
    <property type="project" value="UniProtKB-EC"/>
</dbReference>
<evidence type="ECO:0000256" key="1">
    <source>
        <dbReference type="ARBA" id="ARBA00001946"/>
    </source>
</evidence>
<evidence type="ECO:0000256" key="6">
    <source>
        <dbReference type="ARBA" id="ARBA00022759"/>
    </source>
</evidence>
<dbReference type="InterPro" id="IPR002156">
    <property type="entry name" value="RNaseH_domain"/>
</dbReference>
<dbReference type="InterPro" id="IPR011320">
    <property type="entry name" value="RNase_H1_N"/>
</dbReference>
<dbReference type="InterPro" id="IPR037056">
    <property type="entry name" value="RNase_H1_N_sf"/>
</dbReference>
<dbReference type="GO" id="GO:0043137">
    <property type="term" value="P:DNA replication, removal of RNA primer"/>
    <property type="evidence" value="ECO:0007669"/>
    <property type="project" value="TreeGrafter"/>
</dbReference>
<dbReference type="Gene3D" id="3.40.970.10">
    <property type="entry name" value="Ribonuclease H1, N-terminal domain"/>
    <property type="match status" value="1"/>
</dbReference>
<evidence type="ECO:0000313" key="12">
    <source>
        <dbReference type="RefSeq" id="XP_026272734.1"/>
    </source>
</evidence>
<dbReference type="Gene3D" id="3.30.420.10">
    <property type="entry name" value="Ribonuclease H-like superfamily/Ribonuclease H"/>
    <property type="match status" value="1"/>
</dbReference>
<evidence type="ECO:0000256" key="4">
    <source>
        <dbReference type="ARBA" id="ARBA00022722"/>
    </source>
</evidence>
<feature type="region of interest" description="Disordered" evidence="9">
    <location>
        <begin position="77"/>
        <end position="108"/>
    </location>
</feature>
<dbReference type="EC" id="3.1.26.4" evidence="3"/>
<evidence type="ECO:0000256" key="2">
    <source>
        <dbReference type="ARBA" id="ARBA00005300"/>
    </source>
</evidence>
<organism evidence="11 12">
    <name type="scientific">Frankliniella occidentalis</name>
    <name type="common">Western flower thrips</name>
    <name type="synonym">Euthrips occidentalis</name>
    <dbReference type="NCBI Taxonomy" id="133901"/>
    <lineage>
        <taxon>Eukaryota</taxon>
        <taxon>Metazoa</taxon>
        <taxon>Ecdysozoa</taxon>
        <taxon>Arthropoda</taxon>
        <taxon>Hexapoda</taxon>
        <taxon>Insecta</taxon>
        <taxon>Pterygota</taxon>
        <taxon>Neoptera</taxon>
        <taxon>Paraneoptera</taxon>
        <taxon>Thysanoptera</taxon>
        <taxon>Terebrantia</taxon>
        <taxon>Thripoidea</taxon>
        <taxon>Thripidae</taxon>
        <taxon>Frankliniella</taxon>
    </lineage>
</organism>
<dbReference type="PANTHER" id="PTHR10642:SF31">
    <property type="entry name" value="RIBONUCLEASE H1"/>
    <property type="match status" value="1"/>
</dbReference>
<dbReference type="SUPFAM" id="SSF55658">
    <property type="entry name" value="L9 N-domain-like"/>
    <property type="match status" value="1"/>
</dbReference>
<gene>
    <name evidence="12" type="primary">LOC113202627</name>
</gene>